<dbReference type="Pfam" id="PF01928">
    <property type="entry name" value="CYTH"/>
    <property type="match status" value="1"/>
</dbReference>
<dbReference type="Proteomes" id="UP000220828">
    <property type="component" value="Unassembled WGS sequence"/>
</dbReference>
<dbReference type="InterPro" id="IPR012042">
    <property type="entry name" value="NeuTTM/CthTTM-like"/>
</dbReference>
<evidence type="ECO:0000256" key="1">
    <source>
        <dbReference type="PIRSR" id="PIRSR016487-1"/>
    </source>
</evidence>
<dbReference type="OMA" id="WEVDEFF"/>
<dbReference type="SMART" id="SM01118">
    <property type="entry name" value="CYTH"/>
    <property type="match status" value="1"/>
</dbReference>
<name>A0A2H3KLS3_9FLAO</name>
<feature type="active site" description="Proton acceptor" evidence="1">
    <location>
        <position position="29"/>
    </location>
</feature>
<dbReference type="PANTHER" id="PTHR40114">
    <property type="entry name" value="SLR0698 PROTEIN"/>
    <property type="match status" value="1"/>
</dbReference>
<dbReference type="AlphaFoldDB" id="A0A2H3KLS3"/>
<organism evidence="3 4">
    <name type="scientific">Flavobacterium branchiophilum</name>
    <dbReference type="NCBI Taxonomy" id="55197"/>
    <lineage>
        <taxon>Bacteria</taxon>
        <taxon>Pseudomonadati</taxon>
        <taxon>Bacteroidota</taxon>
        <taxon>Flavobacteriia</taxon>
        <taxon>Flavobacteriales</taxon>
        <taxon>Flavobacteriaceae</taxon>
        <taxon>Flavobacterium</taxon>
    </lineage>
</organism>
<feature type="domain" description="CYTH" evidence="2">
    <location>
        <begin position="1"/>
        <end position="149"/>
    </location>
</feature>
<accession>A0A2H3KLS3</accession>
<dbReference type="PIRSF" id="PIRSF016487">
    <property type="entry name" value="CYTH_UCP016487"/>
    <property type="match status" value="1"/>
</dbReference>
<proteinExistence type="predicted"/>
<dbReference type="OrthoDB" id="9805588at2"/>
<evidence type="ECO:0000313" key="3">
    <source>
        <dbReference type="EMBL" id="PDS26716.1"/>
    </source>
</evidence>
<dbReference type="PROSITE" id="PS51707">
    <property type="entry name" value="CYTH"/>
    <property type="match status" value="1"/>
</dbReference>
<sequence length="157" mass="18106">MLEIERKFKVTSNDFKTAASTSNEIAQGYLNNHPDRTVRVRIKGAKAFLTIKGKSNAAGTTRFEWEKEIPVHEARDLLLLCEKGVIQKKRYEVSIGQHVFEVDEFFGDNQGLIIAEIELTTENEVFEKPLWLGTEVTGDERYYNAYLSQNPFVMWEK</sequence>
<dbReference type="CDD" id="cd07891">
    <property type="entry name" value="CYTH-like_CthTTM-like_1"/>
    <property type="match status" value="1"/>
</dbReference>
<dbReference type="EMBL" id="PCMW01000008">
    <property type="protein sequence ID" value="PDS26716.1"/>
    <property type="molecule type" value="Genomic_DNA"/>
</dbReference>
<dbReference type="InterPro" id="IPR033469">
    <property type="entry name" value="CYTH-like_dom_sf"/>
</dbReference>
<reference evidence="3 4" key="1">
    <citation type="submission" date="2017-09" db="EMBL/GenBank/DDBJ databases">
        <title>Whole genomes of Flavobacteriaceae.</title>
        <authorList>
            <person name="Stine C."/>
            <person name="Li C."/>
            <person name="Tadesse D."/>
        </authorList>
    </citation>
    <scope>NUCLEOTIDE SEQUENCE [LARGE SCALE GENOMIC DNA]</scope>
    <source>
        <strain evidence="3 4">ATCC 35036</strain>
    </source>
</reference>
<dbReference type="SUPFAM" id="SSF55154">
    <property type="entry name" value="CYTH-like phosphatases"/>
    <property type="match status" value="1"/>
</dbReference>
<protein>
    <submittedName>
        <fullName evidence="3">CYTH domain-containing protein</fullName>
    </submittedName>
</protein>
<evidence type="ECO:0000259" key="2">
    <source>
        <dbReference type="PROSITE" id="PS51707"/>
    </source>
</evidence>
<dbReference type="RefSeq" id="WP_014082811.1">
    <property type="nucleotide sequence ID" value="NZ_CBCSFI010000006.1"/>
</dbReference>
<comment type="caution">
    <text evidence="3">The sequence shown here is derived from an EMBL/GenBank/DDBJ whole genome shotgun (WGS) entry which is preliminary data.</text>
</comment>
<gene>
    <name evidence="3" type="ORF">B0A77_01650</name>
</gene>
<evidence type="ECO:0000313" key="4">
    <source>
        <dbReference type="Proteomes" id="UP000220828"/>
    </source>
</evidence>
<dbReference type="InterPro" id="IPR023577">
    <property type="entry name" value="CYTH_domain"/>
</dbReference>
<dbReference type="Gene3D" id="2.40.320.10">
    <property type="entry name" value="Hypothetical Protein Pfu-838710-001"/>
    <property type="match status" value="1"/>
</dbReference>
<dbReference type="PANTHER" id="PTHR40114:SF1">
    <property type="entry name" value="SLR0698 PROTEIN"/>
    <property type="match status" value="1"/>
</dbReference>